<dbReference type="AlphaFoldDB" id="A0A5B9P938"/>
<dbReference type="KEGG" id="mff:MFFC18_18100"/>
<dbReference type="EMBL" id="CP042912">
    <property type="protein sequence ID" value="QEG21949.1"/>
    <property type="molecule type" value="Genomic_DNA"/>
</dbReference>
<keyword evidence="2" id="KW-0472">Membrane</keyword>
<evidence type="ECO:0000313" key="3">
    <source>
        <dbReference type="EMBL" id="QEG21949.1"/>
    </source>
</evidence>
<protein>
    <recommendedName>
        <fullName evidence="5">EF-hand domain-containing protein</fullName>
    </recommendedName>
</protein>
<dbReference type="STRING" id="980251.GCA_001642875_03411"/>
<feature type="region of interest" description="Disordered" evidence="1">
    <location>
        <begin position="135"/>
        <end position="154"/>
    </location>
</feature>
<feature type="transmembrane region" description="Helical" evidence="2">
    <location>
        <begin position="93"/>
        <end position="117"/>
    </location>
</feature>
<evidence type="ECO:0000256" key="2">
    <source>
        <dbReference type="SAM" id="Phobius"/>
    </source>
</evidence>
<keyword evidence="4" id="KW-1185">Reference proteome</keyword>
<feature type="transmembrane region" description="Helical" evidence="2">
    <location>
        <begin position="6"/>
        <end position="22"/>
    </location>
</feature>
<feature type="transmembrane region" description="Helical" evidence="2">
    <location>
        <begin position="29"/>
        <end position="51"/>
    </location>
</feature>
<evidence type="ECO:0008006" key="5">
    <source>
        <dbReference type="Google" id="ProtNLM"/>
    </source>
</evidence>
<keyword evidence="2" id="KW-0812">Transmembrane</keyword>
<proteinExistence type="predicted"/>
<evidence type="ECO:0000313" key="4">
    <source>
        <dbReference type="Proteomes" id="UP000322214"/>
    </source>
</evidence>
<keyword evidence="2" id="KW-1133">Transmembrane helix</keyword>
<sequence length="154" mass="17265">MHIALPVFWLLLPLVVYIGNRCRTNRLNGLILFFTTVLAGYFLLLAAVWAVDADLSSKLDRFDKNGDGWFSDAEMTPAAERAMQELTDDTGRALAPVIGLPYTAIWVFVCFSILYLAEWITKMFGQKSNDDEMTPPVVRYPESDVNPYQPPGVG</sequence>
<evidence type="ECO:0000256" key="1">
    <source>
        <dbReference type="SAM" id="MobiDB-lite"/>
    </source>
</evidence>
<gene>
    <name evidence="3" type="ORF">MFFC18_18100</name>
</gene>
<accession>A0A5B9P938</accession>
<name>A0A5B9P938_9BACT</name>
<organism evidence="3 4">
    <name type="scientific">Mariniblastus fucicola</name>
    <dbReference type="NCBI Taxonomy" id="980251"/>
    <lineage>
        <taxon>Bacteria</taxon>
        <taxon>Pseudomonadati</taxon>
        <taxon>Planctomycetota</taxon>
        <taxon>Planctomycetia</taxon>
        <taxon>Pirellulales</taxon>
        <taxon>Pirellulaceae</taxon>
        <taxon>Mariniblastus</taxon>
    </lineage>
</organism>
<reference evidence="3 4" key="1">
    <citation type="submission" date="2019-08" db="EMBL/GenBank/DDBJ databases">
        <title>Deep-cultivation of Planctomycetes and their phenomic and genomic characterization uncovers novel biology.</title>
        <authorList>
            <person name="Wiegand S."/>
            <person name="Jogler M."/>
            <person name="Boedeker C."/>
            <person name="Pinto D."/>
            <person name="Vollmers J."/>
            <person name="Rivas-Marin E."/>
            <person name="Kohn T."/>
            <person name="Peeters S.H."/>
            <person name="Heuer A."/>
            <person name="Rast P."/>
            <person name="Oberbeckmann S."/>
            <person name="Bunk B."/>
            <person name="Jeske O."/>
            <person name="Meyerdierks A."/>
            <person name="Storesund J.E."/>
            <person name="Kallscheuer N."/>
            <person name="Luecker S."/>
            <person name="Lage O.M."/>
            <person name="Pohl T."/>
            <person name="Merkel B.J."/>
            <person name="Hornburger P."/>
            <person name="Mueller R.-W."/>
            <person name="Bruemmer F."/>
            <person name="Labrenz M."/>
            <person name="Spormann A.M."/>
            <person name="Op den Camp H."/>
            <person name="Overmann J."/>
            <person name="Amann R."/>
            <person name="Jetten M.S.M."/>
            <person name="Mascher T."/>
            <person name="Medema M.H."/>
            <person name="Devos D.P."/>
            <person name="Kaster A.-K."/>
            <person name="Ovreas L."/>
            <person name="Rohde M."/>
            <person name="Galperin M.Y."/>
            <person name="Jogler C."/>
        </authorList>
    </citation>
    <scope>NUCLEOTIDE SEQUENCE [LARGE SCALE GENOMIC DNA]</scope>
    <source>
        <strain evidence="3 4">FC18</strain>
    </source>
</reference>
<dbReference type="Proteomes" id="UP000322214">
    <property type="component" value="Chromosome"/>
</dbReference>